<organism evidence="2 3">
    <name type="scientific">Sorangium cellulosum</name>
    <name type="common">Polyangium cellulosum</name>
    <dbReference type="NCBI Taxonomy" id="56"/>
    <lineage>
        <taxon>Bacteria</taxon>
        <taxon>Pseudomonadati</taxon>
        <taxon>Myxococcota</taxon>
        <taxon>Polyangia</taxon>
        <taxon>Polyangiales</taxon>
        <taxon>Polyangiaceae</taxon>
        <taxon>Sorangium</taxon>
    </lineage>
</organism>
<evidence type="ECO:0000313" key="3">
    <source>
        <dbReference type="Proteomes" id="UP000075515"/>
    </source>
</evidence>
<feature type="region of interest" description="Disordered" evidence="1">
    <location>
        <begin position="50"/>
        <end position="74"/>
    </location>
</feature>
<dbReference type="EMBL" id="JEMC01004040">
    <property type="protein sequence ID" value="KYF76334.1"/>
    <property type="molecule type" value="Genomic_DNA"/>
</dbReference>
<comment type="caution">
    <text evidence="2">The sequence shown here is derived from an EMBL/GenBank/DDBJ whole genome shotgun (WGS) entry which is preliminary data.</text>
</comment>
<protein>
    <recommendedName>
        <fullName evidence="4">Sortilin N-terminal domain-containing protein</fullName>
    </recommendedName>
</protein>
<name>A0A150SVI2_SORCE</name>
<reference evidence="2 3" key="1">
    <citation type="submission" date="2014-02" db="EMBL/GenBank/DDBJ databases">
        <title>The small core and large imbalanced accessory genome model reveals a collaborative survival strategy of Sorangium cellulosum strains in nature.</title>
        <authorList>
            <person name="Han K."/>
            <person name="Peng R."/>
            <person name="Blom J."/>
            <person name="Li Y.-Z."/>
        </authorList>
    </citation>
    <scope>NUCLEOTIDE SEQUENCE [LARGE SCALE GENOMIC DNA]</scope>
    <source>
        <strain evidence="2 3">So0149</strain>
    </source>
</reference>
<dbReference type="SUPFAM" id="SSF110296">
    <property type="entry name" value="Oligoxyloglucan reducing end-specific cellobiohydrolase"/>
    <property type="match status" value="3"/>
</dbReference>
<evidence type="ECO:0000313" key="2">
    <source>
        <dbReference type="EMBL" id="KYF76334.1"/>
    </source>
</evidence>
<evidence type="ECO:0000256" key="1">
    <source>
        <dbReference type="SAM" id="MobiDB-lite"/>
    </source>
</evidence>
<accession>A0A150SVI2</accession>
<gene>
    <name evidence="2" type="ORF">BE18_42950</name>
</gene>
<proteinExistence type="predicted"/>
<evidence type="ECO:0008006" key="4">
    <source>
        <dbReference type="Google" id="ProtNLM"/>
    </source>
</evidence>
<dbReference type="Proteomes" id="UP000075515">
    <property type="component" value="Unassembled WGS sequence"/>
</dbReference>
<dbReference type="Gene3D" id="2.130.10.10">
    <property type="entry name" value="YVTN repeat-like/Quinoprotein amine dehydrogenase"/>
    <property type="match status" value="3"/>
</dbReference>
<sequence length="804" mass="86953">MSIEVGAVACIRRVTSLLAVGAGLLAGGCAEVSTGEPAALGSARLASSALGADRTEERRHHGHGSGGARGRWRSRGVGGGGALFSPSINPHDGREIFMASDMRGVYRTRDFGRKWTNLDFRDIQGGVLSQFRFTADPDVLYAVTYRGPEDVIFDAATLAKSTDGGATWEAPVTTPGTPGDAHYLFADPCDTERLLISDTRQLYASLDGGSSFHLVHTTDWPGGLRVGGVHWDGDDIYAGTSDGLLVSRNGGASFALDTSIGGLPQGEKIVSFAGVGHGRRARFFAVTFSAADSGGNPLVTANTTGGELDAYAGLYRLKLGEKRWIPATNGLGPSDKLAFVATSADDPGVAYVAGGDRQTLAPIVLKTVDGGASWRHVFRSDHNANIATGWSGFGGDMGWDFGEYALGLSVSPEDSRRVAITDLGFVHVSDDGGKSFHQAYVDPADENRRGTDTPKSRFYRTSGVEQTSGWWLSFPDKHTIFASLTDIRSAYSEDGGRSWARDGANGLTLNTTYHAVQHPITGALYAATGSVHDIYQSPWMRDARIDGTEARPARGGIMISEDKGATWSPVVDLGRPVIWLALDPNDPDQLYASTVNSVSGGIVRLDLSAPGAAPEPLPAPPRTQGHAFNVHVLKDGSIVATYSGHQPGNTRTFTDRSGVFLLPPGASAWEDRSSPEMHYWTKDIVVDPNDRTESTWYVTVFSHDDRFFGGLYRTRDRGLTWQRISDKVRVESCAIDPRDPDRMYMTTERDGLWITENLNDDAPTFFRDDGYSFQQPVRVFWNPHDLDEVWTVSFGGGMRVKRER</sequence>
<dbReference type="AlphaFoldDB" id="A0A150SVI2"/>
<dbReference type="InterPro" id="IPR015943">
    <property type="entry name" value="WD40/YVTN_repeat-like_dom_sf"/>
</dbReference>